<proteinExistence type="predicted"/>
<name>A0ABT5SD73_9MICO</name>
<keyword evidence="3" id="KW-1185">Reference proteome</keyword>
<accession>A0ABT5SD73</accession>
<feature type="compositionally biased region" description="Basic and acidic residues" evidence="1">
    <location>
        <begin position="31"/>
        <end position="41"/>
    </location>
</feature>
<dbReference type="EMBL" id="JAQZCI010000001">
    <property type="protein sequence ID" value="MDD7960742.1"/>
    <property type="molecule type" value="Genomic_DNA"/>
</dbReference>
<dbReference type="Proteomes" id="UP001218170">
    <property type="component" value="Unassembled WGS sequence"/>
</dbReference>
<protein>
    <submittedName>
        <fullName evidence="2">Uncharacterized protein</fullName>
    </submittedName>
</protein>
<organism evidence="2 3">
    <name type="scientific">Microbacterium thalli</name>
    <dbReference type="NCBI Taxonomy" id="3027921"/>
    <lineage>
        <taxon>Bacteria</taxon>
        <taxon>Bacillati</taxon>
        <taxon>Actinomycetota</taxon>
        <taxon>Actinomycetes</taxon>
        <taxon>Micrococcales</taxon>
        <taxon>Microbacteriaceae</taxon>
        <taxon>Microbacterium</taxon>
    </lineage>
</organism>
<evidence type="ECO:0000313" key="3">
    <source>
        <dbReference type="Proteomes" id="UP001218170"/>
    </source>
</evidence>
<evidence type="ECO:0000256" key="1">
    <source>
        <dbReference type="SAM" id="MobiDB-lite"/>
    </source>
</evidence>
<feature type="compositionally biased region" description="Low complexity" evidence="1">
    <location>
        <begin position="51"/>
        <end position="70"/>
    </location>
</feature>
<sequence>MNERGMNDGEIPDGAMDAAGMDATTPAPTARARERAWRDMLDLFESDAADPDAGSDAAGPGALAEAGPVEPWLPPRDLGPLPASLADRARAVLAAQAARAARVRADLTTVRSHLDALARIPADGAETAVYLDRNG</sequence>
<feature type="compositionally biased region" description="Low complexity" evidence="1">
    <location>
        <begin position="12"/>
        <end position="30"/>
    </location>
</feature>
<dbReference type="RefSeq" id="WP_274220571.1">
    <property type="nucleotide sequence ID" value="NZ_JAQZCH010000001.1"/>
</dbReference>
<reference evidence="2 3" key="1">
    <citation type="submission" date="2023-02" db="EMBL/GenBank/DDBJ databases">
        <title>Study of novel species of the Microbacterium genus.</title>
        <authorList>
            <person name="Arroyo-Herrera I."/>
            <person name="Roman-Ponce B."/>
            <person name="Vasquez-Murrieta M.S."/>
        </authorList>
    </citation>
    <scope>NUCLEOTIDE SEQUENCE [LARGE SCALE GENOMIC DNA]</scope>
    <source>
        <strain evidence="2 3">NE1TT3</strain>
    </source>
</reference>
<comment type="caution">
    <text evidence="2">The sequence shown here is derived from an EMBL/GenBank/DDBJ whole genome shotgun (WGS) entry which is preliminary data.</text>
</comment>
<evidence type="ECO:0000313" key="2">
    <source>
        <dbReference type="EMBL" id="MDD7960742.1"/>
    </source>
</evidence>
<gene>
    <name evidence="2" type="ORF">PUW80_00090</name>
</gene>
<feature type="region of interest" description="Disordered" evidence="1">
    <location>
        <begin position="1"/>
        <end position="80"/>
    </location>
</feature>